<dbReference type="Proteomes" id="UP000075320">
    <property type="component" value="Unassembled WGS sequence"/>
</dbReference>
<keyword evidence="2 4" id="KW-0808">Transferase</keyword>
<feature type="binding site" evidence="4">
    <location>
        <position position="274"/>
    </location>
    <ligand>
        <name>S-adenosyl-L-methionine</name>
        <dbReference type="ChEBI" id="CHEBI:59789"/>
    </ligand>
</feature>
<dbReference type="PANTHER" id="PTHR11061:SF30">
    <property type="entry name" value="TRNA (URACIL(54)-C(5))-METHYLTRANSFERASE"/>
    <property type="match status" value="1"/>
</dbReference>
<comment type="similarity">
    <text evidence="4">Belongs to the class I-like SAM-binding methyltransferase superfamily. RNA M5U methyltransferase family.</text>
</comment>
<sequence length="394" mass="44860">MSKDNLKGGAQAPLLGSKIQLKIEKLAVGGSGIARHDGMVIFVPLAAPDDEVLAEITLAKKNFAEARIVEVLKPGPSRRTPPCSYFLQGCGGCNWQHLTEDEQRRQKHQLVFETLKKFNPQVEFEYLPLKPSPRVLRYRNRIQPKAKGNRFGFFERHSHEILDIQDCLITEDALTTKFPEVRQWAVSKGANDLKKLEMYIADDESIRYGLITDEDDGVGFSQVNRFQNEDLLQTALSWAGDHEYSKVFDLYAGSGNFTFPLAKKYKSAHIYGVELNPKLVDKARTQIRDKKLTYFLSDVESYMRRAVIGTNDLVVLDPPRAGASEYIMRALAAARPRKIIYISCHPVSLARDLQWFFDWTQKLGLRAHLDRVQAFEMFPQTDHVETIAELRVDS</sequence>
<organism evidence="7 8">
    <name type="scientific">Bdellovibrio bacteriovorus</name>
    <dbReference type="NCBI Taxonomy" id="959"/>
    <lineage>
        <taxon>Bacteria</taxon>
        <taxon>Pseudomonadati</taxon>
        <taxon>Bdellovibrionota</taxon>
        <taxon>Bdellovibrionia</taxon>
        <taxon>Bdellovibrionales</taxon>
        <taxon>Pseudobdellovibrionaceae</taxon>
        <taxon>Bdellovibrio</taxon>
    </lineage>
</organism>
<evidence type="ECO:0000259" key="6">
    <source>
        <dbReference type="PROSITE" id="PS50926"/>
    </source>
</evidence>
<dbReference type="AlphaFoldDB" id="A0A150WQ73"/>
<dbReference type="PROSITE" id="PS01230">
    <property type="entry name" value="TRMA_1"/>
    <property type="match status" value="1"/>
</dbReference>
<keyword evidence="8" id="KW-1185">Reference proteome</keyword>
<dbReference type="Pfam" id="PF05958">
    <property type="entry name" value="tRNA_U5-meth_tr"/>
    <property type="match status" value="1"/>
</dbReference>
<evidence type="ECO:0000256" key="5">
    <source>
        <dbReference type="PROSITE-ProRule" id="PRU10015"/>
    </source>
</evidence>
<accession>A0A150WQ73</accession>
<dbReference type="CDD" id="cd02440">
    <property type="entry name" value="AdoMet_MTases"/>
    <property type="match status" value="1"/>
</dbReference>
<dbReference type="FunFam" id="2.40.50.140:FF:000097">
    <property type="entry name" value="23S rRNA (uracil(1939)-C(5))-methyltransferase RlmD"/>
    <property type="match status" value="1"/>
</dbReference>
<dbReference type="PROSITE" id="PS51687">
    <property type="entry name" value="SAM_MT_RNA_M5U"/>
    <property type="match status" value="1"/>
</dbReference>
<dbReference type="InterPro" id="IPR030390">
    <property type="entry name" value="MeTrfase_TrmA_AS"/>
</dbReference>
<feature type="active site" description="Nucleophile" evidence="4">
    <location>
        <position position="344"/>
    </location>
</feature>
<feature type="active site" evidence="5">
    <location>
        <position position="344"/>
    </location>
</feature>
<feature type="binding site" evidence="4">
    <location>
        <position position="251"/>
    </location>
    <ligand>
        <name>S-adenosyl-L-methionine</name>
        <dbReference type="ChEBI" id="CHEBI:59789"/>
    </ligand>
</feature>
<evidence type="ECO:0000256" key="1">
    <source>
        <dbReference type="ARBA" id="ARBA00022603"/>
    </source>
</evidence>
<dbReference type="SUPFAM" id="SSF50249">
    <property type="entry name" value="Nucleic acid-binding proteins"/>
    <property type="match status" value="1"/>
</dbReference>
<dbReference type="PANTHER" id="PTHR11061">
    <property type="entry name" value="RNA M5U METHYLTRANSFERASE"/>
    <property type="match status" value="1"/>
</dbReference>
<protein>
    <submittedName>
        <fullName evidence="7">RNA methyltransferase</fullName>
    </submittedName>
</protein>
<dbReference type="InterPro" id="IPR029063">
    <property type="entry name" value="SAM-dependent_MTases_sf"/>
</dbReference>
<dbReference type="PROSITE" id="PS50926">
    <property type="entry name" value="TRAM"/>
    <property type="match status" value="1"/>
</dbReference>
<evidence type="ECO:0000256" key="3">
    <source>
        <dbReference type="ARBA" id="ARBA00022691"/>
    </source>
</evidence>
<dbReference type="OrthoDB" id="5298659at2"/>
<dbReference type="InterPro" id="IPR010280">
    <property type="entry name" value="U5_MeTrfase_fam"/>
</dbReference>
<dbReference type="Gene3D" id="3.40.50.150">
    <property type="entry name" value="Vaccinia Virus protein VP39"/>
    <property type="match status" value="2"/>
</dbReference>
<keyword evidence="1 4" id="KW-0489">Methyltransferase</keyword>
<dbReference type="EMBL" id="LUKE01000001">
    <property type="protein sequence ID" value="KYG66632.1"/>
    <property type="molecule type" value="Genomic_DNA"/>
</dbReference>
<dbReference type="RefSeq" id="WP_061834200.1">
    <property type="nucleotide sequence ID" value="NZ_LUKE01000001.1"/>
</dbReference>
<comment type="caution">
    <text evidence="7">The sequence shown here is derived from an EMBL/GenBank/DDBJ whole genome shotgun (WGS) entry which is preliminary data.</text>
</comment>
<dbReference type="GO" id="GO:0070041">
    <property type="term" value="F:rRNA (uridine-C5-)-methyltransferase activity"/>
    <property type="evidence" value="ECO:0007669"/>
    <property type="project" value="TreeGrafter"/>
</dbReference>
<evidence type="ECO:0000256" key="4">
    <source>
        <dbReference type="PROSITE-ProRule" id="PRU01024"/>
    </source>
</evidence>
<feature type="binding site" evidence="4">
    <location>
        <position position="317"/>
    </location>
    <ligand>
        <name>S-adenosyl-L-methionine</name>
        <dbReference type="ChEBI" id="CHEBI:59789"/>
    </ligand>
</feature>
<keyword evidence="3 4" id="KW-0949">S-adenosyl-L-methionine</keyword>
<dbReference type="InterPro" id="IPR002792">
    <property type="entry name" value="TRAM_dom"/>
</dbReference>
<dbReference type="GO" id="GO:0070475">
    <property type="term" value="P:rRNA base methylation"/>
    <property type="evidence" value="ECO:0007669"/>
    <property type="project" value="TreeGrafter"/>
</dbReference>
<dbReference type="SUPFAM" id="SSF53335">
    <property type="entry name" value="S-adenosyl-L-methionine-dependent methyltransferases"/>
    <property type="match status" value="1"/>
</dbReference>
<dbReference type="Pfam" id="PF01938">
    <property type="entry name" value="TRAM"/>
    <property type="match status" value="1"/>
</dbReference>
<feature type="binding site" evidence="4">
    <location>
        <position position="222"/>
    </location>
    <ligand>
        <name>S-adenosyl-L-methionine</name>
        <dbReference type="ChEBI" id="CHEBI:59789"/>
    </ligand>
</feature>
<feature type="domain" description="TRAM" evidence="6">
    <location>
        <begin position="12"/>
        <end position="70"/>
    </location>
</feature>
<evidence type="ECO:0000313" key="8">
    <source>
        <dbReference type="Proteomes" id="UP000075320"/>
    </source>
</evidence>
<proteinExistence type="inferred from homology"/>
<reference evidence="7 8" key="1">
    <citation type="submission" date="2016-03" db="EMBL/GenBank/DDBJ databases">
        <authorList>
            <person name="Ploux O."/>
        </authorList>
    </citation>
    <scope>NUCLEOTIDE SEQUENCE [LARGE SCALE GENOMIC DNA]</scope>
    <source>
        <strain evidence="7 8">R0</strain>
    </source>
</reference>
<evidence type="ECO:0000313" key="7">
    <source>
        <dbReference type="EMBL" id="KYG66632.1"/>
    </source>
</evidence>
<gene>
    <name evidence="7" type="ORF">AZI86_06190</name>
</gene>
<dbReference type="InterPro" id="IPR012340">
    <property type="entry name" value="NA-bd_OB-fold"/>
</dbReference>
<evidence type="ECO:0000256" key="2">
    <source>
        <dbReference type="ARBA" id="ARBA00022679"/>
    </source>
</evidence>
<dbReference type="Gene3D" id="2.40.50.140">
    <property type="entry name" value="Nucleic acid-binding proteins"/>
    <property type="match status" value="1"/>
</dbReference>
<name>A0A150WQ73_BDEBC</name>